<gene>
    <name evidence="2" type="ORF">NZH93_10000</name>
</gene>
<keyword evidence="1" id="KW-1133">Transmembrane helix</keyword>
<feature type="transmembrane region" description="Helical" evidence="1">
    <location>
        <begin position="48"/>
        <end position="72"/>
    </location>
</feature>
<evidence type="ECO:0000313" key="3">
    <source>
        <dbReference type="Proteomes" id="UP001141259"/>
    </source>
</evidence>
<dbReference type="Proteomes" id="UP001141259">
    <property type="component" value="Unassembled WGS sequence"/>
</dbReference>
<dbReference type="EMBL" id="JANYMP010000004">
    <property type="protein sequence ID" value="MCS7477187.1"/>
    <property type="molecule type" value="Genomic_DNA"/>
</dbReference>
<accession>A0A9X2VJD1</accession>
<name>A0A9X2VJD1_9PSEU</name>
<protein>
    <submittedName>
        <fullName evidence="2">DUF1772 domain-containing protein</fullName>
    </submittedName>
</protein>
<sequence>MRAIALIAATLATGLVAGLYFAYACSVMPSLRGADDQAFVSTMQRINVAIVNGWFLLAFLGAAVLGVLAAVLHLGRAGFGWVVAGAVLYVATIVITGAVNVPLNNALDAVGDPATAPDLASVREAFEATWVRWNTTRAVASTAGFFCLVLALRA</sequence>
<evidence type="ECO:0000256" key="1">
    <source>
        <dbReference type="SAM" id="Phobius"/>
    </source>
</evidence>
<dbReference type="Pfam" id="PF08592">
    <property type="entry name" value="Anthrone_oxy"/>
    <property type="match status" value="1"/>
</dbReference>
<organism evidence="2 3">
    <name type="scientific">Umezawaea endophytica</name>
    <dbReference type="NCBI Taxonomy" id="1654476"/>
    <lineage>
        <taxon>Bacteria</taxon>
        <taxon>Bacillati</taxon>
        <taxon>Actinomycetota</taxon>
        <taxon>Actinomycetes</taxon>
        <taxon>Pseudonocardiales</taxon>
        <taxon>Pseudonocardiaceae</taxon>
        <taxon>Umezawaea</taxon>
    </lineage>
</organism>
<reference evidence="2" key="1">
    <citation type="submission" date="2022-08" db="EMBL/GenBank/DDBJ databases">
        <authorList>
            <person name="Tistechok S."/>
            <person name="Samborskyy M."/>
            <person name="Roman I."/>
        </authorList>
    </citation>
    <scope>NUCLEOTIDE SEQUENCE</scope>
    <source>
        <strain evidence="2">DSM 103496</strain>
    </source>
</reference>
<evidence type="ECO:0000313" key="2">
    <source>
        <dbReference type="EMBL" id="MCS7477187.1"/>
    </source>
</evidence>
<dbReference type="PROSITE" id="PS51257">
    <property type="entry name" value="PROKAR_LIPOPROTEIN"/>
    <property type="match status" value="1"/>
</dbReference>
<proteinExistence type="predicted"/>
<feature type="transmembrane region" description="Helical" evidence="1">
    <location>
        <begin position="79"/>
        <end position="99"/>
    </location>
</feature>
<comment type="caution">
    <text evidence="2">The sequence shown here is derived from an EMBL/GenBank/DDBJ whole genome shotgun (WGS) entry which is preliminary data.</text>
</comment>
<dbReference type="InterPro" id="IPR013901">
    <property type="entry name" value="Anthrone_oxy"/>
</dbReference>
<keyword evidence="1" id="KW-0472">Membrane</keyword>
<keyword evidence="3" id="KW-1185">Reference proteome</keyword>
<keyword evidence="1" id="KW-0812">Transmembrane</keyword>
<dbReference type="AlphaFoldDB" id="A0A9X2VJD1"/>